<comment type="caution">
    <text evidence="1">The sequence shown here is derived from an EMBL/GenBank/DDBJ whole genome shotgun (WGS) entry which is preliminary data.</text>
</comment>
<dbReference type="Proteomes" id="UP001239111">
    <property type="component" value="Chromosome 1"/>
</dbReference>
<keyword evidence="2" id="KW-1185">Reference proteome</keyword>
<name>A0ACC2PXD3_9HYME</name>
<sequence>MWSFIDRMIYLATIVLFITPVVCVISNNGCLMQMDHIVRYINEEMSVYKINVISESRRNLSAPANTLVNYLSDKFPSELIDFDELRNVDWQHENSYATYNQRHFERVKSLRNYQKRISERRNLAIVILDIRNDTEMPQKLSEKLSLLDNLTFGFRGKYIFVLISEMNHSFENFLRFAWSWKFLDLTIIELVNGSFNRIKYFNNSIGVSCAGTVHTFNPFIGQYNLTNLNVESIIFPQKLKNLNGYTLYVAVATNSPHSYPLKDHQDVDTGYDYFLTQTLMDILNARMLMAPHTNNFTLWYMNATDIGAVYNSEILLDFEMTIYYDDPRPEPETLSDFALEMHGNVAHITLPTKVLFYLLLKRPVAELQIELSSEAILAYTILFVTGVFFATLAGILGFKEKNWSLLNIITAQMGGSLELQGKMRMSERSYLITMYIATFIVTSIVTDQMVEIFIYRQETSDFKTLQDLADSDVELIFDSMGFDQLSKIHNNQNLERILNHSKIIASSDLHGPFCHVSSLYHRDIEGINLCLWNDRDKIPISKPEQGWYIDRIEEPVQVRRLQLQIPKTNAFFRDRFEMLLQRLFETGFDTYWKIASRRDFVSEVRDLGGDPSGLMDDSFPNEENDEDVPLEYQLRVVMVIGGIISVSALICELIWAGLLKGSRLAGLINQFNHRNGTRNIRIPTQKWRIESSRTK</sequence>
<accession>A0ACC2PXD3</accession>
<dbReference type="EMBL" id="CM056741">
    <property type="protein sequence ID" value="KAJ8688055.1"/>
    <property type="molecule type" value="Genomic_DNA"/>
</dbReference>
<proteinExistence type="predicted"/>
<gene>
    <name evidence="1" type="ORF">QAD02_023850</name>
</gene>
<protein>
    <submittedName>
        <fullName evidence="1">Uncharacterized protein</fullName>
    </submittedName>
</protein>
<evidence type="ECO:0000313" key="1">
    <source>
        <dbReference type="EMBL" id="KAJ8688055.1"/>
    </source>
</evidence>
<evidence type="ECO:0000313" key="2">
    <source>
        <dbReference type="Proteomes" id="UP001239111"/>
    </source>
</evidence>
<organism evidence="1 2">
    <name type="scientific">Eretmocerus hayati</name>
    <dbReference type="NCBI Taxonomy" id="131215"/>
    <lineage>
        <taxon>Eukaryota</taxon>
        <taxon>Metazoa</taxon>
        <taxon>Ecdysozoa</taxon>
        <taxon>Arthropoda</taxon>
        <taxon>Hexapoda</taxon>
        <taxon>Insecta</taxon>
        <taxon>Pterygota</taxon>
        <taxon>Neoptera</taxon>
        <taxon>Endopterygota</taxon>
        <taxon>Hymenoptera</taxon>
        <taxon>Apocrita</taxon>
        <taxon>Proctotrupomorpha</taxon>
        <taxon>Chalcidoidea</taxon>
        <taxon>Aphelinidae</taxon>
        <taxon>Aphelininae</taxon>
        <taxon>Eretmocerus</taxon>
    </lineage>
</organism>
<reference evidence="1" key="1">
    <citation type="submission" date="2023-04" db="EMBL/GenBank/DDBJ databases">
        <title>A chromosome-level genome assembly of the parasitoid wasp Eretmocerus hayati.</title>
        <authorList>
            <person name="Zhong Y."/>
            <person name="Liu S."/>
            <person name="Liu Y."/>
        </authorList>
    </citation>
    <scope>NUCLEOTIDE SEQUENCE</scope>
    <source>
        <strain evidence="1">ZJU_SS_LIU_2023</strain>
    </source>
</reference>